<keyword evidence="2" id="KW-0479">Metal-binding</keyword>
<dbReference type="Pfam" id="PF00096">
    <property type="entry name" value="zf-C2H2"/>
    <property type="match status" value="5"/>
</dbReference>
<evidence type="ECO:0000256" key="11">
    <source>
        <dbReference type="RuleBase" id="RU000682"/>
    </source>
</evidence>
<keyword evidence="6 10" id="KW-0238">DNA-binding</keyword>
<dbReference type="AlphaFoldDB" id="A0A9P0TJX4"/>
<keyword evidence="7 10" id="KW-0371">Homeobox</keyword>
<comment type="caution">
    <text evidence="15">The sequence shown here is derived from an EMBL/GenBank/DDBJ whole genome shotgun (WGS) entry which is preliminary data.</text>
</comment>
<organism evidence="15 16">
    <name type="scientific">Pieris brassicae</name>
    <name type="common">White butterfly</name>
    <name type="synonym">Large white butterfly</name>
    <dbReference type="NCBI Taxonomy" id="7116"/>
    <lineage>
        <taxon>Eukaryota</taxon>
        <taxon>Metazoa</taxon>
        <taxon>Ecdysozoa</taxon>
        <taxon>Arthropoda</taxon>
        <taxon>Hexapoda</taxon>
        <taxon>Insecta</taxon>
        <taxon>Pterygota</taxon>
        <taxon>Neoptera</taxon>
        <taxon>Endopterygota</taxon>
        <taxon>Lepidoptera</taxon>
        <taxon>Glossata</taxon>
        <taxon>Ditrysia</taxon>
        <taxon>Papilionoidea</taxon>
        <taxon>Pieridae</taxon>
        <taxon>Pierinae</taxon>
        <taxon>Pieris</taxon>
    </lineage>
</organism>
<dbReference type="FunFam" id="3.30.160.60:FF:000013">
    <property type="entry name" value="Putative zinc finger E-box-binding homeobox 2"/>
    <property type="match status" value="2"/>
</dbReference>
<dbReference type="PANTHER" id="PTHR24391">
    <property type="entry name" value="HISTONE H4 TRANSCRIPTION FACTOR-RELATED"/>
    <property type="match status" value="1"/>
</dbReference>
<keyword evidence="5" id="KW-0862">Zinc</keyword>
<dbReference type="Gene3D" id="1.10.10.60">
    <property type="entry name" value="Homeodomain-like"/>
    <property type="match status" value="1"/>
</dbReference>
<evidence type="ECO:0000256" key="7">
    <source>
        <dbReference type="ARBA" id="ARBA00023155"/>
    </source>
</evidence>
<dbReference type="InterPro" id="IPR009057">
    <property type="entry name" value="Homeodomain-like_sf"/>
</dbReference>
<dbReference type="PROSITE" id="PS50157">
    <property type="entry name" value="ZINC_FINGER_C2H2_2"/>
    <property type="match status" value="6"/>
</dbReference>
<feature type="region of interest" description="Disordered" evidence="12">
    <location>
        <begin position="46"/>
        <end position="73"/>
    </location>
</feature>
<dbReference type="SMART" id="SM00355">
    <property type="entry name" value="ZnF_C2H2"/>
    <property type="match status" value="7"/>
</dbReference>
<evidence type="ECO:0000256" key="1">
    <source>
        <dbReference type="ARBA" id="ARBA00004123"/>
    </source>
</evidence>
<feature type="domain" description="Homeobox" evidence="13">
    <location>
        <begin position="442"/>
        <end position="502"/>
    </location>
</feature>
<evidence type="ECO:0000256" key="8">
    <source>
        <dbReference type="ARBA" id="ARBA00023242"/>
    </source>
</evidence>
<dbReference type="FunFam" id="3.30.160.60:FF:002343">
    <property type="entry name" value="Zinc finger protein 33A"/>
    <property type="match status" value="1"/>
</dbReference>
<keyword evidence="16" id="KW-1185">Reference proteome</keyword>
<dbReference type="Proteomes" id="UP001152562">
    <property type="component" value="Unassembled WGS sequence"/>
</dbReference>
<dbReference type="SUPFAM" id="SSF57667">
    <property type="entry name" value="beta-beta-alpha zinc fingers"/>
    <property type="match status" value="4"/>
</dbReference>
<accession>A0A9P0TJX4</accession>
<feature type="region of interest" description="Disordered" evidence="12">
    <location>
        <begin position="335"/>
        <end position="375"/>
    </location>
</feature>
<keyword evidence="4 9" id="KW-0863">Zinc-finger</keyword>
<dbReference type="SMART" id="SM00389">
    <property type="entry name" value="HOX"/>
    <property type="match status" value="1"/>
</dbReference>
<evidence type="ECO:0000256" key="12">
    <source>
        <dbReference type="SAM" id="MobiDB-lite"/>
    </source>
</evidence>
<evidence type="ECO:0000313" key="15">
    <source>
        <dbReference type="EMBL" id="CAH4033595.1"/>
    </source>
</evidence>
<proteinExistence type="predicted"/>
<dbReference type="PROSITE" id="PS00027">
    <property type="entry name" value="HOMEOBOX_1"/>
    <property type="match status" value="1"/>
</dbReference>
<feature type="domain" description="C2H2-type" evidence="14">
    <location>
        <begin position="702"/>
        <end position="729"/>
    </location>
</feature>
<dbReference type="GO" id="GO:0008270">
    <property type="term" value="F:zinc ion binding"/>
    <property type="evidence" value="ECO:0007669"/>
    <property type="project" value="UniProtKB-KW"/>
</dbReference>
<comment type="subcellular location">
    <subcellularLocation>
        <location evidence="1 10 11">Nucleus</location>
    </subcellularLocation>
</comment>
<keyword evidence="8 10" id="KW-0539">Nucleus</keyword>
<feature type="domain" description="C2H2-type" evidence="14">
    <location>
        <begin position="73"/>
        <end position="100"/>
    </location>
</feature>
<evidence type="ECO:0000259" key="13">
    <source>
        <dbReference type="PROSITE" id="PS50071"/>
    </source>
</evidence>
<keyword evidence="3" id="KW-0677">Repeat</keyword>
<dbReference type="GO" id="GO:0000981">
    <property type="term" value="F:DNA-binding transcription factor activity, RNA polymerase II-specific"/>
    <property type="evidence" value="ECO:0007669"/>
    <property type="project" value="InterPro"/>
</dbReference>
<dbReference type="InterPro" id="IPR036236">
    <property type="entry name" value="Znf_C2H2_sf"/>
</dbReference>
<evidence type="ECO:0000256" key="9">
    <source>
        <dbReference type="PROSITE-ProRule" id="PRU00042"/>
    </source>
</evidence>
<sequence>MKVHSSLMGVGGWYETFAAGWLAEMRSKKVPTSTTSARRLAAFMGPLAGSGPEVKPEEEEERGGSPLGPGGPFSCSQCRGAYPTRDQLEKHETLHSPSTQVDTLRYTCNICYKSFPKMNQLQRHAISHNESPDLRKYKCNNCDKAFKHNHHLKEHLRIHSGEKPFQCLNCGKRFSHSGSYSSHMTSKKCLAMNLKMGRIRSNNKLYNRNISPGVKQEDDVLHVPEDISKNLGNNPALPILAKYKEAAALFASIITQKAGYNPELHAGLPDQRANPDYTPLPNNVTTNSNEFSLYAFPNSFNYMQHFTYQEQLSSNIKMQTKCLMEPEALIEEVLEEEDRKSDGSADLIMDVEDDQRESSLEKENGSDGNGTKVEPSVTFNSLLESVNASVNRHFLRTFQDKASTSEASSIVVKNLVFDCKKDFNDQEDIGNTGYEKNTNDSDKKLRVRTALTDKQQLMLREQYNLNPRPNREQFKKIAQRVGLDSRVVQVWFQNNRARERRSSQGTFIGDQPLDLSIKKIDDISTSGSPVCLSVVISDSEEAVNLSQKSSRSTSPSRYNAYSHSNCSSPLTDICYSPSPTEASNRYREPNVSNNQSISIGKLLHYHDLAKGSYPSLQLYGSDTPGTNRQMWNPINERPVRSNERSTTELFDEDLSLPKSSKLKEKENRDEERLFACDQCDKTFVKQGSLVRHKYEHSGQRPYKCAECPKSFKHKHHLTEHKRLHTGEKPFQCCKCLKKFSHSGSYSQHMNHRFAICKPYRD</sequence>
<name>A0A9P0TJX4_PIEBR</name>
<dbReference type="GO" id="GO:0000122">
    <property type="term" value="P:negative regulation of transcription by RNA polymerase II"/>
    <property type="evidence" value="ECO:0007669"/>
    <property type="project" value="UniProtKB-ARBA"/>
</dbReference>
<dbReference type="GO" id="GO:0005634">
    <property type="term" value="C:nucleus"/>
    <property type="evidence" value="ECO:0007669"/>
    <property type="project" value="UniProtKB-SubCell"/>
</dbReference>
<dbReference type="PROSITE" id="PS00028">
    <property type="entry name" value="ZINC_FINGER_C2H2_1"/>
    <property type="match status" value="4"/>
</dbReference>
<evidence type="ECO:0000256" key="3">
    <source>
        <dbReference type="ARBA" id="ARBA00022737"/>
    </source>
</evidence>
<evidence type="ECO:0000256" key="4">
    <source>
        <dbReference type="ARBA" id="ARBA00022771"/>
    </source>
</evidence>
<dbReference type="EMBL" id="CALOZG010000032">
    <property type="protein sequence ID" value="CAH4033595.1"/>
    <property type="molecule type" value="Genomic_DNA"/>
</dbReference>
<dbReference type="FunFam" id="3.30.160.60:FF:000045">
    <property type="entry name" value="ZFP69 zinc finger protein B"/>
    <property type="match status" value="1"/>
</dbReference>
<feature type="DNA-binding region" description="Homeobox" evidence="10">
    <location>
        <begin position="444"/>
        <end position="503"/>
    </location>
</feature>
<dbReference type="InterPro" id="IPR001356">
    <property type="entry name" value="HD"/>
</dbReference>
<dbReference type="InterPro" id="IPR013087">
    <property type="entry name" value="Znf_C2H2_type"/>
</dbReference>
<feature type="domain" description="C2H2-type" evidence="14">
    <location>
        <begin position="674"/>
        <end position="701"/>
    </location>
</feature>
<dbReference type="Gene3D" id="3.30.160.60">
    <property type="entry name" value="Classic Zinc Finger"/>
    <property type="match status" value="6"/>
</dbReference>
<evidence type="ECO:0000256" key="6">
    <source>
        <dbReference type="ARBA" id="ARBA00023125"/>
    </source>
</evidence>
<evidence type="ECO:0000259" key="14">
    <source>
        <dbReference type="PROSITE" id="PS50157"/>
    </source>
</evidence>
<dbReference type="FunFam" id="3.30.160.60:FF:000744">
    <property type="entry name" value="zinc finger E-box-binding homeobox 1"/>
    <property type="match status" value="1"/>
</dbReference>
<reference evidence="15" key="1">
    <citation type="submission" date="2022-05" db="EMBL/GenBank/DDBJ databases">
        <authorList>
            <person name="Okamura Y."/>
        </authorList>
    </citation>
    <scope>NUCLEOTIDE SEQUENCE</scope>
</reference>
<evidence type="ECO:0008006" key="17">
    <source>
        <dbReference type="Google" id="ProtNLM"/>
    </source>
</evidence>
<evidence type="ECO:0000256" key="10">
    <source>
        <dbReference type="PROSITE-ProRule" id="PRU00108"/>
    </source>
</evidence>
<evidence type="ECO:0000313" key="16">
    <source>
        <dbReference type="Proteomes" id="UP001152562"/>
    </source>
</evidence>
<dbReference type="SUPFAM" id="SSF46689">
    <property type="entry name" value="Homeodomain-like"/>
    <property type="match status" value="1"/>
</dbReference>
<dbReference type="CDD" id="cd00086">
    <property type="entry name" value="homeodomain"/>
    <property type="match status" value="1"/>
</dbReference>
<feature type="compositionally biased region" description="Basic and acidic residues" evidence="12">
    <location>
        <begin position="356"/>
        <end position="365"/>
    </location>
</feature>
<dbReference type="GO" id="GO:0000978">
    <property type="term" value="F:RNA polymerase II cis-regulatory region sequence-specific DNA binding"/>
    <property type="evidence" value="ECO:0007669"/>
    <property type="project" value="TreeGrafter"/>
</dbReference>
<dbReference type="InterPro" id="IPR051574">
    <property type="entry name" value="ZnF_E-box_Homeobox"/>
</dbReference>
<feature type="domain" description="C2H2-type" evidence="14">
    <location>
        <begin position="106"/>
        <end position="133"/>
    </location>
</feature>
<evidence type="ECO:0000256" key="5">
    <source>
        <dbReference type="ARBA" id="ARBA00022833"/>
    </source>
</evidence>
<dbReference type="Pfam" id="PF00046">
    <property type="entry name" value="Homeodomain"/>
    <property type="match status" value="1"/>
</dbReference>
<dbReference type="PANTHER" id="PTHR24391:SF27">
    <property type="entry name" value="ZINC FINGER PROTEIN 1"/>
    <property type="match status" value="1"/>
</dbReference>
<dbReference type="InterPro" id="IPR017970">
    <property type="entry name" value="Homeobox_CS"/>
</dbReference>
<dbReference type="PROSITE" id="PS50071">
    <property type="entry name" value="HOMEOBOX_2"/>
    <property type="match status" value="1"/>
</dbReference>
<protein>
    <recommendedName>
        <fullName evidence="17">Zinc finger protein 1</fullName>
    </recommendedName>
</protein>
<evidence type="ECO:0000256" key="2">
    <source>
        <dbReference type="ARBA" id="ARBA00022723"/>
    </source>
</evidence>
<gene>
    <name evidence="15" type="ORF">PIBRA_LOCUS9868</name>
</gene>
<feature type="domain" description="C2H2-type" evidence="14">
    <location>
        <begin position="165"/>
        <end position="184"/>
    </location>
</feature>
<feature type="domain" description="C2H2-type" evidence="14">
    <location>
        <begin position="137"/>
        <end position="164"/>
    </location>
</feature>